<reference evidence="1" key="1">
    <citation type="journal article" date="2015" name="Antimicrob. Agents Chemother.">
        <title>Complete nucleotide sequences of two NDM-1-encoding plasmids from the same sequence type 11 Klebsiella pneumoniae strain.</title>
        <authorList>
            <person name="Studentova V."/>
            <person name="Dobiasova H."/>
            <person name="Hedlova D."/>
            <person name="Dolejska M."/>
            <person name="Papagiannitsis C.C."/>
            <person name="Hrabak J."/>
        </authorList>
    </citation>
    <scope>NUCLEOTIDE SEQUENCE</scope>
    <source>
        <strain evidence="1">Kpn-3002cz</strain>
        <plasmid evidence="1">pB-3002cz</plasmid>
    </source>
</reference>
<dbReference type="AlphaFoldDB" id="A0A0C5HDF2"/>
<dbReference type="PATRIC" id="fig|573.1921.peg.5866"/>
<protein>
    <submittedName>
        <fullName evidence="1">TraX</fullName>
    </submittedName>
</protein>
<name>A0A0C5HDF2_KLEPN</name>
<dbReference type="EMBL" id="KJ958926">
    <property type="protein sequence ID" value="AJP18471.1"/>
    <property type="molecule type" value="Genomic_DNA"/>
</dbReference>
<sequence>MTHKAHDNQTEPAGQPTRSTAVKRVRKALSLSVSIFTPINDMRRMGSDVSQSLKTSISRLKAFRRQAREEKREKLTFEQAVQASGYSLPQLLWKYRFLKRLWWVVAGLFLVLTPVLMAMILLTASTLPSMTFWRAIIFVVIFAALASLAALKVVICQYRLWQLQQRRVSDEEGGRFSDFLHHAHWIKDALNPV</sequence>
<evidence type="ECO:0000313" key="1">
    <source>
        <dbReference type="EMBL" id="AJP18471.1"/>
    </source>
</evidence>
<organism evidence="1">
    <name type="scientific">Klebsiella pneumoniae</name>
    <dbReference type="NCBI Taxonomy" id="573"/>
    <lineage>
        <taxon>Bacteria</taxon>
        <taxon>Pseudomonadati</taxon>
        <taxon>Pseudomonadota</taxon>
        <taxon>Gammaproteobacteria</taxon>
        <taxon>Enterobacterales</taxon>
        <taxon>Enterobacteriaceae</taxon>
        <taxon>Klebsiella/Raoultella group</taxon>
        <taxon>Klebsiella</taxon>
        <taxon>Klebsiella pneumoniae complex</taxon>
    </lineage>
</organism>
<keyword evidence="1" id="KW-0614">Plasmid</keyword>
<dbReference type="RefSeq" id="WP_015632437.1">
    <property type="nucleotide sequence ID" value="NZ_CABFWU010000003.1"/>
</dbReference>
<dbReference type="NCBIfam" id="NF033887">
    <property type="entry name" value="conj_TraX"/>
    <property type="match status" value="1"/>
</dbReference>
<geneLocation type="plasmid" evidence="1">
    <name>pB-3002cz</name>
</geneLocation>
<accession>A0A0C5HDF2</accession>
<dbReference type="InterPro" id="IPR049599">
    <property type="entry name" value="TraX-like"/>
</dbReference>
<proteinExistence type="predicted"/>